<feature type="compositionally biased region" description="Polar residues" evidence="5">
    <location>
        <begin position="661"/>
        <end position="670"/>
    </location>
</feature>
<feature type="region of interest" description="Disordered" evidence="5">
    <location>
        <begin position="618"/>
        <end position="785"/>
    </location>
</feature>
<dbReference type="EMBL" id="LAQI01000099">
    <property type="protein sequence ID" value="KKY20544.1"/>
    <property type="molecule type" value="Genomic_DNA"/>
</dbReference>
<evidence type="ECO:0000256" key="4">
    <source>
        <dbReference type="ARBA" id="ARBA00023242"/>
    </source>
</evidence>
<evidence type="ECO:0000256" key="1">
    <source>
        <dbReference type="ARBA" id="ARBA00004123"/>
    </source>
</evidence>
<dbReference type="GO" id="GO:0006364">
    <property type="term" value="P:rRNA processing"/>
    <property type="evidence" value="ECO:0007669"/>
    <property type="project" value="TreeGrafter"/>
</dbReference>
<evidence type="ECO:0000259" key="6">
    <source>
        <dbReference type="Pfam" id="PF08167"/>
    </source>
</evidence>
<name>A0A0G2EDH8_9PEZI</name>
<dbReference type="Pfam" id="PF08167">
    <property type="entry name" value="RIX1"/>
    <property type="match status" value="1"/>
</dbReference>
<dbReference type="GO" id="GO:0005634">
    <property type="term" value="C:nucleus"/>
    <property type="evidence" value="ECO:0007669"/>
    <property type="project" value="UniProtKB-SubCell"/>
</dbReference>
<evidence type="ECO:0000256" key="2">
    <source>
        <dbReference type="ARBA" id="ARBA00010511"/>
    </source>
</evidence>
<dbReference type="SUPFAM" id="SSF48371">
    <property type="entry name" value="ARM repeat"/>
    <property type="match status" value="1"/>
</dbReference>
<dbReference type="PANTHER" id="PTHR34105">
    <property type="entry name" value="PROLINE-, GLUTAMIC ACID- AND LEUCINE-RICH PROTEIN 1"/>
    <property type="match status" value="1"/>
</dbReference>
<feature type="compositionally biased region" description="Acidic residues" evidence="5">
    <location>
        <begin position="755"/>
        <end position="764"/>
    </location>
</feature>
<feature type="compositionally biased region" description="Basic and acidic residues" evidence="5">
    <location>
        <begin position="678"/>
        <end position="690"/>
    </location>
</feature>
<organism evidence="7 8">
    <name type="scientific">Diplodia seriata</name>
    <dbReference type="NCBI Taxonomy" id="420778"/>
    <lineage>
        <taxon>Eukaryota</taxon>
        <taxon>Fungi</taxon>
        <taxon>Dikarya</taxon>
        <taxon>Ascomycota</taxon>
        <taxon>Pezizomycotina</taxon>
        <taxon>Dothideomycetes</taxon>
        <taxon>Dothideomycetes incertae sedis</taxon>
        <taxon>Botryosphaeriales</taxon>
        <taxon>Botryosphaeriaceae</taxon>
        <taxon>Diplodia</taxon>
    </lineage>
</organism>
<feature type="domain" description="Pre-rRNA-processing protein RIX1 N-terminal" evidence="6">
    <location>
        <begin position="13"/>
        <end position="218"/>
    </location>
</feature>
<comment type="caution">
    <text evidence="7">The sequence shown here is derived from an EMBL/GenBank/DDBJ whole genome shotgun (WGS) entry which is preliminary data.</text>
</comment>
<keyword evidence="4" id="KW-0539">Nucleus</keyword>
<accession>A0A0G2EDH8</accession>
<evidence type="ECO:0000313" key="7">
    <source>
        <dbReference type="EMBL" id="KKY20544.1"/>
    </source>
</evidence>
<protein>
    <recommendedName>
        <fullName evidence="3">Pre-rRNA-processing protein RIX1</fullName>
    </recommendedName>
</protein>
<evidence type="ECO:0000313" key="8">
    <source>
        <dbReference type="Proteomes" id="UP000034182"/>
    </source>
</evidence>
<dbReference type="InterPro" id="IPR016024">
    <property type="entry name" value="ARM-type_fold"/>
</dbReference>
<proteinExistence type="inferred from homology"/>
<dbReference type="Proteomes" id="UP000034182">
    <property type="component" value="Unassembled WGS sequence"/>
</dbReference>
<feature type="compositionally biased region" description="Acidic residues" evidence="5">
    <location>
        <begin position="772"/>
        <end position="785"/>
    </location>
</feature>
<dbReference type="AlphaFoldDB" id="A0A0G2EDH8"/>
<feature type="compositionally biased region" description="Polar residues" evidence="5">
    <location>
        <begin position="700"/>
        <end position="716"/>
    </location>
</feature>
<sequence>MAPSQDVYAANALKAVTYRLSSVPAKQLPALVPHVAATLPACKPVLAAPQIASGKDASETAVLVHKFRTQISTLLQDRSAEGRWAAVILAKSAIELGGWEMLQKSGPWVRGLLGILTKPDPPTSKVLAIVTLTRIFMLTRDYQTLVREITTPSLTPFITSCEHILSRARSADQGTPQLVETVLESFARLLPRHPTTFRPHLGKINQYLSTVVAQSSADEHAYLSADGLAAARNLYAQLPNCAAKSGSKEEWEKSLQNAIIATHQAADKVFRAVIEDWESVTGIQPPSTTNRTLEQVVQQPEPDQCGFPAWTGIYAGSSRLIGLLELLAKLTASSTSPSGPVSYRIAHVMDLLTRVLSITAPAGQDRKNQDRGITFNDQIGKEERNALFTVLPQIHMAALGLFEVLVDRFGRALSPVMEFFLERLTFVFEEERSLANLRASSYSVLSKALPIVGSTLTTPQVKSLNIIMHTCCEDLLPRDISAVTVSKTGPATGSTNGSTKNQPQTSINADSFLSNAKNKSPQADIPDALRESAHALLPLLLTHLPAHAMDNSVRARIDSTAVLIQNEEALLASVLSLDPRGNPSLLPLLARLHPESPAVEALLRPRVPAIRANASSNFNVVAEESEDEEEEEEEEEEEKEKEEAAEAPVQADEMQLDTEEPTTAPTSEQEPVTVRTKQVNEHEKESRTAEPETTAPEGPQSASKRPSTETEAQQPRSPKRTRVESPPRDVPQPGQQESPASTLPAAVPVETGYGVEDEDDDGDVEVPTLVMGDDEEEEDESGEDE</sequence>
<evidence type="ECO:0000256" key="5">
    <source>
        <dbReference type="SAM" id="MobiDB-lite"/>
    </source>
</evidence>
<feature type="compositionally biased region" description="Acidic residues" evidence="5">
    <location>
        <begin position="623"/>
        <end position="645"/>
    </location>
</feature>
<comment type="similarity">
    <text evidence="2">Belongs to the RIX1/PELP1 family.</text>
</comment>
<dbReference type="InterPro" id="IPR012583">
    <property type="entry name" value="RIX1_N"/>
</dbReference>
<reference evidence="7 8" key="1">
    <citation type="submission" date="2015-03" db="EMBL/GenBank/DDBJ databases">
        <authorList>
            <person name="Morales-Cruz A."/>
            <person name="Amrine K.C."/>
            <person name="Cantu D."/>
        </authorList>
    </citation>
    <scope>NUCLEOTIDE SEQUENCE [LARGE SCALE GENOMIC DNA]</scope>
    <source>
        <strain evidence="7">DS831</strain>
    </source>
</reference>
<gene>
    <name evidence="7" type="ORF">UCDDS831_g04591</name>
</gene>
<dbReference type="PANTHER" id="PTHR34105:SF1">
    <property type="entry name" value="PROLINE-, GLUTAMIC ACID- AND LEUCINE-RICH PROTEIN 1"/>
    <property type="match status" value="1"/>
</dbReference>
<reference evidence="7 8" key="2">
    <citation type="submission" date="2015-05" db="EMBL/GenBank/DDBJ databases">
        <title>Distinctive expansion of gene families associated with plant cell wall degradation and secondary metabolism in the genomes of grapevine trunk pathogens.</title>
        <authorList>
            <person name="Lawrence D.P."/>
            <person name="Travadon R."/>
            <person name="Rolshausen P.E."/>
            <person name="Baumgartner K."/>
        </authorList>
    </citation>
    <scope>NUCLEOTIDE SEQUENCE [LARGE SCALE GENOMIC DNA]</scope>
    <source>
        <strain evidence="7">DS831</strain>
    </source>
</reference>
<feature type="region of interest" description="Disordered" evidence="5">
    <location>
        <begin position="487"/>
        <end position="506"/>
    </location>
</feature>
<evidence type="ECO:0000256" key="3">
    <source>
        <dbReference type="ARBA" id="ARBA00021502"/>
    </source>
</evidence>
<comment type="subcellular location">
    <subcellularLocation>
        <location evidence="1">Nucleus</location>
    </subcellularLocation>
</comment>